<keyword evidence="1" id="KW-0614">Plasmid</keyword>
<gene>
    <name evidence="1" type="ORF">ABOD76_03145</name>
</gene>
<evidence type="ECO:0000313" key="1">
    <source>
        <dbReference type="EMBL" id="XBV83698.1"/>
    </source>
</evidence>
<accession>A0AAU7U5R0</accession>
<dbReference type="EMBL" id="CP158297">
    <property type="protein sequence ID" value="XBV83698.1"/>
    <property type="molecule type" value="Genomic_DNA"/>
</dbReference>
<geneLocation type="plasmid" evidence="1">
    <name>pDson01</name>
</geneLocation>
<evidence type="ECO:0008006" key="2">
    <source>
        <dbReference type="Google" id="ProtNLM"/>
    </source>
</evidence>
<dbReference type="SUPFAM" id="SSF56112">
    <property type="entry name" value="Protein kinase-like (PK-like)"/>
    <property type="match status" value="1"/>
</dbReference>
<dbReference type="AlphaFoldDB" id="A0AAU7U5R0"/>
<reference evidence="1" key="1">
    <citation type="submission" date="2024-06" db="EMBL/GenBank/DDBJ databases">
        <title>Draft Genome Sequence of Deinococcus sonorensis Type Strain KR-87, a Biofilm Producing Representative of the Genus Deinococcus.</title>
        <authorList>
            <person name="Boren L.S."/>
            <person name="Grosso R.A."/>
            <person name="Hugenberg-Cox A.N."/>
            <person name="Hill J.T.E."/>
            <person name="Albert C.M."/>
            <person name="Tuohy J.M."/>
        </authorList>
    </citation>
    <scope>NUCLEOTIDE SEQUENCE</scope>
    <source>
        <strain evidence="1">KR-87</strain>
        <plasmid evidence="1">pDson01</plasmid>
    </source>
</reference>
<dbReference type="KEGG" id="dsc:ABOD76_03145"/>
<dbReference type="RefSeq" id="WP_350241375.1">
    <property type="nucleotide sequence ID" value="NZ_CP158297.1"/>
</dbReference>
<proteinExistence type="predicted"/>
<sequence length="381" mass="41965">MSSPPPVLTDDDVGAAVRVLVRDAAVHVLEWHEEEVGWQVVSEVTDGVRRLRGWVRRDGQDLPWSLIVKTSRPVEDGDAQDHHGWQREWRAYTSGLLQPAGSVRPARLLQVTRPSPDRILLWLEDVPDTSPEVWALQQHVRFAGQLGAFNAAHPVGGSRPAWLWQDWLLSLRVHAPGVGALAAQAEVWNEPLVRLAFPVPCTAALQRVSAAFERWSAHLMALPQTLVHLDAGRFNVRVFSEGGQPSTVLLDWQALGTGPLGADLAMTHFLNVCRFYADPRAVEAIDAQGFEAYWAAVRGRGLGVGRSEVRFAYTAVSAMRAAIVVQLLLSRLVPPAVDLRLWAAWGHKRGWSEHEALRAWGQGMSALLALGAEADALAQDR</sequence>
<protein>
    <recommendedName>
        <fullName evidence="2">Aminoglycoside phosphotransferase domain-containing protein</fullName>
    </recommendedName>
</protein>
<dbReference type="InterPro" id="IPR011009">
    <property type="entry name" value="Kinase-like_dom_sf"/>
</dbReference>
<name>A0AAU7U5R0_9DEIO</name>
<organism evidence="1">
    <name type="scientific">Deinococcus sonorensis KR-87</name>
    <dbReference type="NCBI Taxonomy" id="694439"/>
    <lineage>
        <taxon>Bacteria</taxon>
        <taxon>Thermotogati</taxon>
        <taxon>Deinococcota</taxon>
        <taxon>Deinococci</taxon>
        <taxon>Deinococcales</taxon>
        <taxon>Deinococcaceae</taxon>
        <taxon>Deinococcus</taxon>
    </lineage>
</organism>